<comment type="caution">
    <text evidence="1">The sequence shown here is derived from an EMBL/GenBank/DDBJ whole genome shotgun (WGS) entry which is preliminary data.</text>
</comment>
<keyword evidence="2" id="KW-1185">Reference proteome</keyword>
<evidence type="ECO:0000313" key="1">
    <source>
        <dbReference type="EMBL" id="KAI3362574.1"/>
    </source>
</evidence>
<evidence type="ECO:0000313" key="2">
    <source>
        <dbReference type="Proteomes" id="UP000831701"/>
    </source>
</evidence>
<proteinExistence type="predicted"/>
<dbReference type="EMBL" id="CM041544">
    <property type="protein sequence ID" value="KAI3362574.1"/>
    <property type="molecule type" value="Genomic_DNA"/>
</dbReference>
<protein>
    <submittedName>
        <fullName evidence="1">Uncharacterized protein</fullName>
    </submittedName>
</protein>
<gene>
    <name evidence="1" type="ORF">L3Q82_001610</name>
</gene>
<accession>A0ACB8W4L9</accession>
<reference evidence="1" key="1">
    <citation type="submission" date="2022-04" db="EMBL/GenBank/DDBJ databases">
        <title>Jade perch genome.</title>
        <authorList>
            <person name="Chao B."/>
        </authorList>
    </citation>
    <scope>NUCLEOTIDE SEQUENCE</scope>
    <source>
        <strain evidence="1">CB-2022</strain>
    </source>
</reference>
<dbReference type="Proteomes" id="UP000831701">
    <property type="component" value="Chromosome 14"/>
</dbReference>
<sequence length="166" mass="16970">MEPWLHVRSPDTLFSGCLSATASTPGECMPTACTGTWFDTLSAVATSTTSSACSKRTVGGALLQNFNSSGAVTSVPAAMVEGVGLPLKQKEAAELPWHRRGREVEGGGGDGGGAAGGYRGPPEFNSLTASGKKLFLSLVVLLLMLRSLLPEGRGTNSACAVAWGPS</sequence>
<name>A0ACB8W4L9_9TELE</name>
<organism evidence="1 2">
    <name type="scientific">Scortum barcoo</name>
    <name type="common">barcoo grunter</name>
    <dbReference type="NCBI Taxonomy" id="214431"/>
    <lineage>
        <taxon>Eukaryota</taxon>
        <taxon>Metazoa</taxon>
        <taxon>Chordata</taxon>
        <taxon>Craniata</taxon>
        <taxon>Vertebrata</taxon>
        <taxon>Euteleostomi</taxon>
        <taxon>Actinopterygii</taxon>
        <taxon>Neopterygii</taxon>
        <taxon>Teleostei</taxon>
        <taxon>Neoteleostei</taxon>
        <taxon>Acanthomorphata</taxon>
        <taxon>Eupercaria</taxon>
        <taxon>Centrarchiformes</taxon>
        <taxon>Terapontoidei</taxon>
        <taxon>Terapontidae</taxon>
        <taxon>Scortum</taxon>
    </lineage>
</organism>